<dbReference type="PROSITE" id="PS51257">
    <property type="entry name" value="PROKAR_LIPOPROTEIN"/>
    <property type="match status" value="1"/>
</dbReference>
<dbReference type="Proteomes" id="UP000239997">
    <property type="component" value="Unassembled WGS sequence"/>
</dbReference>
<dbReference type="OrthoDB" id="679501at2"/>
<protein>
    <submittedName>
        <fullName evidence="2">GldD protein</fullName>
    </submittedName>
    <submittedName>
        <fullName evidence="4">Gliding motility protein GldD</fullName>
    </submittedName>
    <submittedName>
        <fullName evidence="5">Protein involved in gliding motility GldD</fullName>
    </submittedName>
</protein>
<name>A0A084JUF8_NONUL</name>
<dbReference type="EMBL" id="BBNT01000001">
    <property type="protein sequence ID" value="GAL73751.1"/>
    <property type="molecule type" value="Genomic_DNA"/>
</dbReference>
<dbReference type="Proteomes" id="UP000029647">
    <property type="component" value="Unassembled WGS sequence"/>
</dbReference>
<dbReference type="EMBL" id="PVNA01000001">
    <property type="protein sequence ID" value="PRX15432.1"/>
    <property type="molecule type" value="Genomic_DNA"/>
</dbReference>
<reference evidence="7 8" key="1">
    <citation type="journal article" date="2014" name="Genome Announc.">
        <title>Draft Genome Sequences of Marine Flavobacterium Nonlabens Strains NR17, NR24, NR27, NR32, NR33, and Ara13.</title>
        <authorList>
            <person name="Nakanishi M."/>
            <person name="Meirelles P."/>
            <person name="Suzuki R."/>
            <person name="Takatani N."/>
            <person name="Mino S."/>
            <person name="Suda W."/>
            <person name="Oshima K."/>
            <person name="Hattori M."/>
            <person name="Ohkuma M."/>
            <person name="Hosokawa M."/>
            <person name="Miyashita K."/>
            <person name="Thompson F.L."/>
            <person name="Niwa A."/>
            <person name="Sawabe T."/>
            <person name="Sawabe T."/>
        </authorList>
    </citation>
    <scope>NUCLEOTIDE SEQUENCE [LARGE SCALE GENOMIC DNA]</scope>
    <source>
        <strain evidence="3">JCM 19275</strain>
        <strain evidence="2">JCM 19314</strain>
        <strain evidence="8">JCM19275</strain>
        <strain evidence="7">JCM19314</strain>
    </source>
</reference>
<dbReference type="Pfam" id="PF25593">
    <property type="entry name" value="GldD_lipo"/>
    <property type="match status" value="1"/>
</dbReference>
<dbReference type="Proteomes" id="UP000028531">
    <property type="component" value="Unassembled WGS sequence"/>
</dbReference>
<dbReference type="NCBIfam" id="TIGR03512">
    <property type="entry name" value="GldD_lipo"/>
    <property type="match status" value="1"/>
</dbReference>
<dbReference type="InterPro" id="IPR019850">
    <property type="entry name" value="GldD-like"/>
</dbReference>
<sequence length="188" mass="21642">MYQALKFLFILITIIALASCGNDALQPKPEAKLALQYPSPEYQRLDKANCPFTFEVNSFARVLSKGDCAMKIEYPFMDATVYMDYAPVKDNIRELLIDGQKLSFSHNRMADVIDDKIYLNPDKSVYGMMYAIEGNAASNVQFYLTDSVQNFITASLYFDRTPNYDSIYPAVDYIKLDMRKMMESMDWK</sequence>
<gene>
    <name evidence="4" type="ORF">IL45_10620</name>
    <name evidence="3" type="ORF">JCM19275_2598</name>
    <name evidence="2" type="ORF">JCM19314_2475</name>
    <name evidence="5" type="ORF">LY02_00649</name>
</gene>
<dbReference type="AlphaFoldDB" id="A0A084JUF8"/>
<dbReference type="RefSeq" id="WP_036583589.1">
    <property type="nucleotide sequence ID" value="NZ_CP138994.1"/>
</dbReference>
<dbReference type="EMBL" id="BBMM01000001">
    <property type="protein sequence ID" value="GAK98444.1"/>
    <property type="molecule type" value="Genomic_DNA"/>
</dbReference>
<reference evidence="4 6" key="2">
    <citation type="submission" date="2014-07" db="EMBL/GenBank/DDBJ databases">
        <title>Draft genome sequence of Nonlabens ulvanivorans, an ulvan degrading bacterium.</title>
        <authorList>
            <person name="Kopel M."/>
            <person name="Helbert W."/>
            <person name="Henrissat B."/>
            <person name="Doniger T."/>
            <person name="Banin E."/>
        </authorList>
    </citation>
    <scope>NUCLEOTIDE SEQUENCE [LARGE SCALE GENOMIC DNA]</scope>
    <source>
        <strain evidence="4 6">PLR</strain>
    </source>
</reference>
<dbReference type="EMBL" id="JPJI01000032">
    <property type="protein sequence ID" value="KEZ92592.1"/>
    <property type="molecule type" value="Genomic_DNA"/>
</dbReference>
<accession>A0A084JUF8</accession>
<feature type="chain" id="PRO_5010014350" evidence="1">
    <location>
        <begin position="19"/>
        <end position="188"/>
    </location>
</feature>
<proteinExistence type="predicted"/>
<evidence type="ECO:0000313" key="9">
    <source>
        <dbReference type="Proteomes" id="UP000239997"/>
    </source>
</evidence>
<evidence type="ECO:0000313" key="4">
    <source>
        <dbReference type="EMBL" id="KEZ92592.1"/>
    </source>
</evidence>
<dbReference type="Proteomes" id="UP000029226">
    <property type="component" value="Unassembled WGS sequence"/>
</dbReference>
<keyword evidence="9" id="KW-1185">Reference proteome</keyword>
<reference evidence="5 9" key="3">
    <citation type="submission" date="2018-03" db="EMBL/GenBank/DDBJ databases">
        <title>Genomic Encyclopedia of Archaeal and Bacterial Type Strains, Phase II (KMG-II): from individual species to whole genera.</title>
        <authorList>
            <person name="Goeker M."/>
        </authorList>
    </citation>
    <scope>NUCLEOTIDE SEQUENCE [LARGE SCALE GENOMIC DNA]</scope>
    <source>
        <strain evidence="5 9">DSM 22727</strain>
    </source>
</reference>
<evidence type="ECO:0000313" key="6">
    <source>
        <dbReference type="Proteomes" id="UP000028531"/>
    </source>
</evidence>
<evidence type="ECO:0000313" key="8">
    <source>
        <dbReference type="Proteomes" id="UP000029647"/>
    </source>
</evidence>
<evidence type="ECO:0000313" key="2">
    <source>
        <dbReference type="EMBL" id="GAK98444.1"/>
    </source>
</evidence>
<evidence type="ECO:0000313" key="3">
    <source>
        <dbReference type="EMBL" id="GAL73751.1"/>
    </source>
</evidence>
<keyword evidence="1" id="KW-0732">Signal</keyword>
<feature type="signal peptide" evidence="1">
    <location>
        <begin position="1"/>
        <end position="18"/>
    </location>
</feature>
<comment type="caution">
    <text evidence="4">The sequence shown here is derived from an EMBL/GenBank/DDBJ whole genome shotgun (WGS) entry which is preliminary data.</text>
</comment>
<evidence type="ECO:0000313" key="7">
    <source>
        <dbReference type="Proteomes" id="UP000029226"/>
    </source>
</evidence>
<evidence type="ECO:0000313" key="5">
    <source>
        <dbReference type="EMBL" id="PRX15432.1"/>
    </source>
</evidence>
<organism evidence="4 6">
    <name type="scientific">Nonlabens ulvanivorans</name>
    <name type="common">Persicivirga ulvanivorans</name>
    <dbReference type="NCBI Taxonomy" id="906888"/>
    <lineage>
        <taxon>Bacteria</taxon>
        <taxon>Pseudomonadati</taxon>
        <taxon>Bacteroidota</taxon>
        <taxon>Flavobacteriia</taxon>
        <taxon>Flavobacteriales</taxon>
        <taxon>Flavobacteriaceae</taxon>
        <taxon>Nonlabens</taxon>
    </lineage>
</organism>
<evidence type="ECO:0000256" key="1">
    <source>
        <dbReference type="SAM" id="SignalP"/>
    </source>
</evidence>